<feature type="transmembrane region" description="Helical" evidence="6">
    <location>
        <begin position="238"/>
        <end position="255"/>
    </location>
</feature>
<feature type="transmembrane region" description="Helical" evidence="6">
    <location>
        <begin position="383"/>
        <end position="403"/>
    </location>
</feature>
<keyword evidence="2" id="KW-1003">Cell membrane</keyword>
<keyword evidence="4 6" id="KW-1133">Transmembrane helix</keyword>
<feature type="transmembrane region" description="Helical" evidence="6">
    <location>
        <begin position="165"/>
        <end position="190"/>
    </location>
</feature>
<feature type="transmembrane region" description="Helical" evidence="6">
    <location>
        <begin position="28"/>
        <end position="50"/>
    </location>
</feature>
<evidence type="ECO:0000313" key="7">
    <source>
        <dbReference type="EMBL" id="PKR51211.1"/>
    </source>
</evidence>
<evidence type="ECO:0000256" key="4">
    <source>
        <dbReference type="ARBA" id="ARBA00022989"/>
    </source>
</evidence>
<keyword evidence="3 6" id="KW-0812">Transmembrane</keyword>
<evidence type="ECO:0008006" key="9">
    <source>
        <dbReference type="Google" id="ProtNLM"/>
    </source>
</evidence>
<name>A0ABX4RAY8_9PROT</name>
<keyword evidence="8" id="KW-1185">Reference proteome</keyword>
<gene>
    <name evidence="7" type="ORF">CU041_06740</name>
</gene>
<evidence type="ECO:0000313" key="8">
    <source>
        <dbReference type="Proteomes" id="UP000233365"/>
    </source>
</evidence>
<evidence type="ECO:0000256" key="2">
    <source>
        <dbReference type="ARBA" id="ARBA00022475"/>
    </source>
</evidence>
<evidence type="ECO:0000256" key="5">
    <source>
        <dbReference type="ARBA" id="ARBA00023136"/>
    </source>
</evidence>
<accession>A0ABX4RAY8</accession>
<proteinExistence type="predicted"/>
<feature type="transmembrane region" description="Helical" evidence="6">
    <location>
        <begin position="196"/>
        <end position="217"/>
    </location>
</feature>
<evidence type="ECO:0000256" key="3">
    <source>
        <dbReference type="ARBA" id="ARBA00022692"/>
    </source>
</evidence>
<comment type="caution">
    <text evidence="7">The sequence shown here is derived from an EMBL/GenBank/DDBJ whole genome shotgun (WGS) entry which is preliminary data.</text>
</comment>
<feature type="transmembrane region" description="Helical" evidence="6">
    <location>
        <begin position="275"/>
        <end position="298"/>
    </location>
</feature>
<dbReference type="InterPro" id="IPR050833">
    <property type="entry name" value="Poly_Biosynth_Transport"/>
</dbReference>
<dbReference type="InterPro" id="IPR002528">
    <property type="entry name" value="MATE_fam"/>
</dbReference>
<dbReference type="EMBL" id="PGTS01000002">
    <property type="protein sequence ID" value="PKR51211.1"/>
    <property type="molecule type" value="Genomic_DNA"/>
</dbReference>
<feature type="transmembrane region" description="Helical" evidence="6">
    <location>
        <begin position="104"/>
        <end position="129"/>
    </location>
</feature>
<dbReference type="PANTHER" id="PTHR30250">
    <property type="entry name" value="PST FAMILY PREDICTED COLANIC ACID TRANSPORTER"/>
    <property type="match status" value="1"/>
</dbReference>
<feature type="transmembrane region" description="Helical" evidence="6">
    <location>
        <begin position="409"/>
        <end position="428"/>
    </location>
</feature>
<keyword evidence="5 6" id="KW-0472">Membrane</keyword>
<feature type="transmembrane region" description="Helical" evidence="6">
    <location>
        <begin position="435"/>
        <end position="462"/>
    </location>
</feature>
<dbReference type="Pfam" id="PF01554">
    <property type="entry name" value="MatE"/>
    <property type="match status" value="1"/>
</dbReference>
<evidence type="ECO:0000256" key="1">
    <source>
        <dbReference type="ARBA" id="ARBA00004651"/>
    </source>
</evidence>
<protein>
    <recommendedName>
        <fullName evidence="9">Polysaccharide biosynthesis protein C-terminal domain-containing protein</fullName>
    </recommendedName>
</protein>
<dbReference type="Proteomes" id="UP000233365">
    <property type="component" value="Unassembled WGS sequence"/>
</dbReference>
<feature type="transmembrane region" description="Helical" evidence="6">
    <location>
        <begin position="135"/>
        <end position="153"/>
    </location>
</feature>
<reference evidence="7 8" key="1">
    <citation type="submission" date="2017-11" db="EMBL/GenBank/DDBJ databases">
        <title>Biodiversity and function of Thalassospira species in the particle-attached aromatic-hydrocarbon-degrading consortia from the surface seawater of the China South Sea.</title>
        <authorList>
            <person name="Dong C."/>
            <person name="Liu R."/>
            <person name="Shao Z."/>
        </authorList>
    </citation>
    <scope>NUCLEOTIDE SEQUENCE [LARGE SCALE GENOMIC DNA]</scope>
    <source>
        <strain evidence="7 8">139Z-12</strain>
    </source>
</reference>
<feature type="transmembrane region" description="Helical" evidence="6">
    <location>
        <begin position="62"/>
        <end position="83"/>
    </location>
</feature>
<feature type="transmembrane region" description="Helical" evidence="6">
    <location>
        <begin position="319"/>
        <end position="341"/>
    </location>
</feature>
<comment type="subcellular location">
    <subcellularLocation>
        <location evidence="1">Cell membrane</location>
        <topology evidence="1">Multi-pass membrane protein</topology>
    </subcellularLocation>
</comment>
<sequence>MSYLRHLIFLRKNPGVVVSVGRSIAKQILLGAITQILIGFRGLIIMPLIIKSAGDSVFGSYVLISSIIILLLGTSSFGTNYNFRRDLPAANTYDDRRELLMSSISFRALTTAIFSLIIIVITPEIFAFLNQDVPFSPGLLALWLLGMTIQEIVTDYYRYTSRFGVYNLLMVGQIYLHIAAIVGLSFWWNSLSLDQLIALQAITLIVFSVPAFVWGVIRETGVSWPSTDWKKFWAGAKLGLPINGEFLVDFLVAFGDRYLIGLFLTVSAVGQYQAAYALAGLLTFFPKVISTVLTPALCKLWDTKNIYAAEQLFFQAVRFYIIIGVPFVVGTLLVGPSLIAVLTTPSIAESGRWAVALISVGIFFYGFVILISSAAFVIRHTKIIIYANIVAVTVNILLNLVFLQVYPNVSVPAAISIASYGVAFAYALSAVRATFVFTFDVSTIFCVFFASFVMAITLWFAGYSPGGIKLESELFLASKVALGAVVYFIALFFAGGLSKADLELVFSSFQRSKEIDECPPKSRQNEL</sequence>
<feature type="transmembrane region" description="Helical" evidence="6">
    <location>
        <begin position="474"/>
        <end position="494"/>
    </location>
</feature>
<organism evidence="7 8">
    <name type="scientific">Thalassospira povalilytica</name>
    <dbReference type="NCBI Taxonomy" id="732237"/>
    <lineage>
        <taxon>Bacteria</taxon>
        <taxon>Pseudomonadati</taxon>
        <taxon>Pseudomonadota</taxon>
        <taxon>Alphaproteobacteria</taxon>
        <taxon>Rhodospirillales</taxon>
        <taxon>Thalassospiraceae</taxon>
        <taxon>Thalassospira</taxon>
    </lineage>
</organism>
<dbReference type="PANTHER" id="PTHR30250:SF11">
    <property type="entry name" value="O-ANTIGEN TRANSPORTER-RELATED"/>
    <property type="match status" value="1"/>
</dbReference>
<feature type="transmembrane region" description="Helical" evidence="6">
    <location>
        <begin position="353"/>
        <end position="376"/>
    </location>
</feature>
<evidence type="ECO:0000256" key="6">
    <source>
        <dbReference type="SAM" id="Phobius"/>
    </source>
</evidence>